<protein>
    <submittedName>
        <fullName evidence="2">---NA</fullName>
    </submittedName>
</protein>
<keyword evidence="3" id="KW-1185">Reference proteome</keyword>
<dbReference type="SUPFAM" id="SSF90229">
    <property type="entry name" value="CCCH zinc finger"/>
    <property type="match status" value="1"/>
</dbReference>
<dbReference type="InterPro" id="IPR000571">
    <property type="entry name" value="Znf_CCCH"/>
</dbReference>
<feature type="compositionally biased region" description="Basic residues" evidence="1">
    <location>
        <begin position="173"/>
        <end position="187"/>
    </location>
</feature>
<comment type="caution">
    <text evidence="2">The sequence shown here is derived from an EMBL/GenBank/DDBJ whole genome shotgun (WGS) entry which is preliminary data.</text>
</comment>
<evidence type="ECO:0000313" key="2">
    <source>
        <dbReference type="EMBL" id="CAB4001690.1"/>
    </source>
</evidence>
<dbReference type="PROSITE" id="PS50103">
    <property type="entry name" value="ZF_C3H1"/>
    <property type="match status" value="1"/>
</dbReference>
<accession>A0A6S7HEZ7</accession>
<dbReference type="Gene3D" id="4.10.1000.10">
    <property type="entry name" value="Zinc finger, CCCH-type"/>
    <property type="match status" value="1"/>
</dbReference>
<proteinExistence type="predicted"/>
<dbReference type="Proteomes" id="UP001152795">
    <property type="component" value="Unassembled WGS sequence"/>
</dbReference>
<name>A0A6S7HEZ7_PARCT</name>
<dbReference type="EMBL" id="CACRXK020004155">
    <property type="protein sequence ID" value="CAB4001690.1"/>
    <property type="molecule type" value="Genomic_DNA"/>
</dbReference>
<reference evidence="2" key="1">
    <citation type="submission" date="2020-04" db="EMBL/GenBank/DDBJ databases">
        <authorList>
            <person name="Alioto T."/>
            <person name="Alioto T."/>
            <person name="Gomez Garrido J."/>
        </authorList>
    </citation>
    <scope>NUCLEOTIDE SEQUENCE</scope>
    <source>
        <strain evidence="2">A484AB</strain>
    </source>
</reference>
<feature type="compositionally biased region" description="Polar residues" evidence="1">
    <location>
        <begin position="152"/>
        <end position="162"/>
    </location>
</feature>
<organism evidence="2 3">
    <name type="scientific">Paramuricea clavata</name>
    <name type="common">Red gorgonian</name>
    <name type="synonym">Violescent sea-whip</name>
    <dbReference type="NCBI Taxonomy" id="317549"/>
    <lineage>
        <taxon>Eukaryota</taxon>
        <taxon>Metazoa</taxon>
        <taxon>Cnidaria</taxon>
        <taxon>Anthozoa</taxon>
        <taxon>Octocorallia</taxon>
        <taxon>Malacalcyonacea</taxon>
        <taxon>Plexauridae</taxon>
        <taxon>Paramuricea</taxon>
    </lineage>
</organism>
<dbReference type="GO" id="GO:0046872">
    <property type="term" value="F:metal ion binding"/>
    <property type="evidence" value="ECO:0007669"/>
    <property type="project" value="InterPro"/>
</dbReference>
<evidence type="ECO:0000256" key="1">
    <source>
        <dbReference type="SAM" id="MobiDB-lite"/>
    </source>
</evidence>
<evidence type="ECO:0000313" key="3">
    <source>
        <dbReference type="Proteomes" id="UP001152795"/>
    </source>
</evidence>
<dbReference type="OrthoDB" id="411372at2759"/>
<gene>
    <name evidence="2" type="ORF">PACLA_8A035598</name>
</gene>
<dbReference type="AlphaFoldDB" id="A0A6S7HEZ7"/>
<sequence length="236" mass="26559">MRPSNASINLEETCTFDSAQSKDELVRKYPVCVDISTQTKNDDQKLSNNNAGQFCMSENAYVNLLNKVAEVRNDTAHSISQTRINKNVNANSSKHLVACPFLLKKGHCLKGSRCDFSHNISQSRISKKASVIPPKEVLEVSNDVVYPTTLNDSSVSTNSSAPNEMYAIPVRITTRRRGKHNPQKFRRRNSEHFLWDSGNPNRPPESKPESQLENHNSWKAYLQSVNQTLDQLGTQV</sequence>
<dbReference type="InterPro" id="IPR036855">
    <property type="entry name" value="Znf_CCCH_sf"/>
</dbReference>
<feature type="region of interest" description="Disordered" evidence="1">
    <location>
        <begin position="152"/>
        <end position="213"/>
    </location>
</feature>